<comment type="subcellular location">
    <subcellularLocation>
        <location evidence="1">Nucleus</location>
    </subcellularLocation>
</comment>
<dbReference type="PANTHER" id="PTHR47994:SF5">
    <property type="entry name" value="F14D16.11-RELATED"/>
    <property type="match status" value="1"/>
</dbReference>
<organism evidence="7 8">
    <name type="scientific">Zingiber officinale</name>
    <name type="common">Ginger</name>
    <name type="synonym">Amomum zingiber</name>
    <dbReference type="NCBI Taxonomy" id="94328"/>
    <lineage>
        <taxon>Eukaryota</taxon>
        <taxon>Viridiplantae</taxon>
        <taxon>Streptophyta</taxon>
        <taxon>Embryophyta</taxon>
        <taxon>Tracheophyta</taxon>
        <taxon>Spermatophyta</taxon>
        <taxon>Magnoliopsida</taxon>
        <taxon>Liliopsida</taxon>
        <taxon>Zingiberales</taxon>
        <taxon>Zingiberaceae</taxon>
        <taxon>Zingiber</taxon>
    </lineage>
</organism>
<proteinExistence type="predicted"/>
<comment type="caution">
    <text evidence="7">The sequence shown here is derived from an EMBL/GenBank/DDBJ whole genome shotgun (WGS) entry which is preliminary data.</text>
</comment>
<keyword evidence="8" id="KW-1185">Reference proteome</keyword>
<evidence type="ECO:0000256" key="5">
    <source>
        <dbReference type="SAM" id="MobiDB-lite"/>
    </source>
</evidence>
<dbReference type="InterPro" id="IPR001005">
    <property type="entry name" value="SANT/Myb"/>
</dbReference>
<dbReference type="PANTHER" id="PTHR47994">
    <property type="entry name" value="F14D16.11-RELATED"/>
    <property type="match status" value="1"/>
</dbReference>
<dbReference type="InterPro" id="IPR009057">
    <property type="entry name" value="Homeodomain-like_sf"/>
</dbReference>
<dbReference type="Proteomes" id="UP000734854">
    <property type="component" value="Unassembled WGS sequence"/>
</dbReference>
<keyword evidence="2" id="KW-0677">Repeat</keyword>
<accession>A0A8J5G2U1</accession>
<name>A0A8J5G2U1_ZINOF</name>
<feature type="domain" description="HTH myb-type" evidence="6">
    <location>
        <begin position="40"/>
        <end position="67"/>
    </location>
</feature>
<evidence type="ECO:0000259" key="6">
    <source>
        <dbReference type="PROSITE" id="PS51294"/>
    </source>
</evidence>
<keyword evidence="4" id="KW-0539">Nucleus</keyword>
<keyword evidence="3" id="KW-0238">DNA-binding</keyword>
<evidence type="ECO:0000313" key="8">
    <source>
        <dbReference type="Proteomes" id="UP000734854"/>
    </source>
</evidence>
<dbReference type="GO" id="GO:0005634">
    <property type="term" value="C:nucleus"/>
    <property type="evidence" value="ECO:0007669"/>
    <property type="project" value="UniProtKB-SubCell"/>
</dbReference>
<evidence type="ECO:0000256" key="3">
    <source>
        <dbReference type="ARBA" id="ARBA00023125"/>
    </source>
</evidence>
<gene>
    <name evidence="7" type="ORF">ZIOFF_043077</name>
</gene>
<protein>
    <recommendedName>
        <fullName evidence="6">HTH myb-type domain-containing protein</fullName>
    </recommendedName>
</protein>
<dbReference type="PROSITE" id="PS51294">
    <property type="entry name" value="HTH_MYB"/>
    <property type="match status" value="1"/>
</dbReference>
<feature type="compositionally biased region" description="Pro residues" evidence="5">
    <location>
        <begin position="81"/>
        <end position="92"/>
    </location>
</feature>
<evidence type="ECO:0000256" key="1">
    <source>
        <dbReference type="ARBA" id="ARBA00004123"/>
    </source>
</evidence>
<dbReference type="GO" id="GO:0003677">
    <property type="term" value="F:DNA binding"/>
    <property type="evidence" value="ECO:0007669"/>
    <property type="project" value="UniProtKB-KW"/>
</dbReference>
<feature type="region of interest" description="Disordered" evidence="5">
    <location>
        <begin position="70"/>
        <end position="92"/>
    </location>
</feature>
<evidence type="ECO:0000313" key="7">
    <source>
        <dbReference type="EMBL" id="KAG6495283.1"/>
    </source>
</evidence>
<dbReference type="SUPFAM" id="SSF46689">
    <property type="entry name" value="Homeodomain-like"/>
    <property type="match status" value="1"/>
</dbReference>
<dbReference type="EMBL" id="JACMSC010000012">
    <property type="protein sequence ID" value="KAG6495283.1"/>
    <property type="molecule type" value="Genomic_DNA"/>
</dbReference>
<dbReference type="CDD" id="cd00167">
    <property type="entry name" value="SANT"/>
    <property type="match status" value="1"/>
</dbReference>
<reference evidence="7 8" key="1">
    <citation type="submission" date="2020-08" db="EMBL/GenBank/DDBJ databases">
        <title>Plant Genome Project.</title>
        <authorList>
            <person name="Zhang R.-G."/>
        </authorList>
    </citation>
    <scope>NUCLEOTIDE SEQUENCE [LARGE SCALE GENOMIC DNA]</scope>
    <source>
        <tissue evidence="7">Rhizome</tissue>
    </source>
</reference>
<dbReference type="AlphaFoldDB" id="A0A8J5G2U1"/>
<evidence type="ECO:0000256" key="4">
    <source>
        <dbReference type="ARBA" id="ARBA00023242"/>
    </source>
</evidence>
<dbReference type="InterPro" id="IPR017930">
    <property type="entry name" value="Myb_dom"/>
</dbReference>
<dbReference type="Gene3D" id="1.10.10.60">
    <property type="entry name" value="Homeodomain-like"/>
    <property type="match status" value="1"/>
</dbReference>
<dbReference type="InterPro" id="IPR015495">
    <property type="entry name" value="Myb_TF_plants"/>
</dbReference>
<evidence type="ECO:0000256" key="2">
    <source>
        <dbReference type="ARBA" id="ARBA00022737"/>
    </source>
</evidence>
<sequence length="92" mass="10542">MDYGGGQGQEVGQLHPHQQPMLLKSCAKICRAVEVQEEFWSKITSYLLVRTDNKIKNYWNTHIKKKLRKMGIGPVTRKPLPSVPPDEPSQQQ</sequence>